<keyword evidence="4" id="KW-1185">Reference proteome</keyword>
<dbReference type="Gene3D" id="2.30.29.30">
    <property type="entry name" value="Pleckstrin-homology domain (PH domain)/Phosphotyrosine-binding domain (PTB)"/>
    <property type="match status" value="1"/>
</dbReference>
<dbReference type="PROSITE" id="PS50003">
    <property type="entry name" value="PH_DOMAIN"/>
    <property type="match status" value="1"/>
</dbReference>
<protein>
    <recommendedName>
        <fullName evidence="2">PH domain-containing protein</fullName>
    </recommendedName>
</protein>
<evidence type="ECO:0000313" key="4">
    <source>
        <dbReference type="Proteomes" id="UP000215902"/>
    </source>
</evidence>
<dbReference type="SMART" id="SM00233">
    <property type="entry name" value="PH"/>
    <property type="match status" value="1"/>
</dbReference>
<evidence type="ECO:0000259" key="2">
    <source>
        <dbReference type="PROSITE" id="PS50003"/>
    </source>
</evidence>
<name>A0A267G470_9PLAT</name>
<evidence type="ECO:0000313" key="3">
    <source>
        <dbReference type="EMBL" id="PAA80793.1"/>
    </source>
</evidence>
<feature type="compositionally biased region" description="Low complexity" evidence="1">
    <location>
        <begin position="205"/>
        <end position="214"/>
    </location>
</feature>
<dbReference type="EMBL" id="NIVC01000567">
    <property type="protein sequence ID" value="PAA80793.1"/>
    <property type="molecule type" value="Genomic_DNA"/>
</dbReference>
<comment type="caution">
    <text evidence="3">The sequence shown here is derived from an EMBL/GenBank/DDBJ whole genome shotgun (WGS) entry which is preliminary data.</text>
</comment>
<organism evidence="3 4">
    <name type="scientific">Macrostomum lignano</name>
    <dbReference type="NCBI Taxonomy" id="282301"/>
    <lineage>
        <taxon>Eukaryota</taxon>
        <taxon>Metazoa</taxon>
        <taxon>Spiralia</taxon>
        <taxon>Lophotrochozoa</taxon>
        <taxon>Platyhelminthes</taxon>
        <taxon>Rhabditophora</taxon>
        <taxon>Macrostomorpha</taxon>
        <taxon>Macrostomida</taxon>
        <taxon>Macrostomidae</taxon>
        <taxon>Macrostomum</taxon>
    </lineage>
</organism>
<feature type="domain" description="PH" evidence="2">
    <location>
        <begin position="17"/>
        <end position="164"/>
    </location>
</feature>
<dbReference type="Proteomes" id="UP000215902">
    <property type="component" value="Unassembled WGS sequence"/>
</dbReference>
<dbReference type="InterPro" id="IPR011993">
    <property type="entry name" value="PH-like_dom_sf"/>
</dbReference>
<dbReference type="InterPro" id="IPR001849">
    <property type="entry name" value="PH_domain"/>
</dbReference>
<accession>A0A267G470</accession>
<sequence>MRLINEKTVAKLCQTRHSSREGFLQYYQPQEQCSKCRTNTTANAKRQFFRLCGNMLYRFDPTDAGVPASNSRKARGVLLLVGHVVEPFSESDQRCDTEPGAQALSGDNQTEEESPSFAITWSDSWTVDSDIPACCRLANRRHVFTSSSAEEAALWIRAIIAASPECVSSRTEFLSSQLSQLTGEILGNAPDSEELSIEHADKNATKSSSSNSDSIPVELTRRNPFDNVRNIVPSKPLGAAGGGGGEFSALLTRQLDTVLQMMLQAERLATEKQSGEN</sequence>
<feature type="region of interest" description="Disordered" evidence="1">
    <location>
        <begin position="200"/>
        <end position="220"/>
    </location>
</feature>
<dbReference type="AlphaFoldDB" id="A0A267G470"/>
<evidence type="ECO:0000256" key="1">
    <source>
        <dbReference type="SAM" id="MobiDB-lite"/>
    </source>
</evidence>
<gene>
    <name evidence="3" type="ORF">BOX15_Mlig017911g3</name>
</gene>
<dbReference type="SUPFAM" id="SSF50729">
    <property type="entry name" value="PH domain-like"/>
    <property type="match status" value="1"/>
</dbReference>
<feature type="region of interest" description="Disordered" evidence="1">
    <location>
        <begin position="90"/>
        <end position="115"/>
    </location>
</feature>
<reference evidence="3 4" key="1">
    <citation type="submission" date="2017-06" db="EMBL/GenBank/DDBJ databases">
        <title>A platform for efficient transgenesis in Macrostomum lignano, a flatworm model organism for stem cell research.</title>
        <authorList>
            <person name="Berezikov E."/>
        </authorList>
    </citation>
    <scope>NUCLEOTIDE SEQUENCE [LARGE SCALE GENOMIC DNA]</scope>
    <source>
        <strain evidence="3">DV1</strain>
        <tissue evidence="3">Whole organism</tissue>
    </source>
</reference>
<proteinExistence type="predicted"/>